<dbReference type="Proteomes" id="UP001212160">
    <property type="component" value="Unassembled WGS sequence"/>
</dbReference>
<dbReference type="InterPro" id="IPR051611">
    <property type="entry name" value="ECF_transporter_component"/>
</dbReference>
<keyword evidence="4 6" id="KW-1133">Transmembrane helix</keyword>
<dbReference type="PANTHER" id="PTHR34857:SF2">
    <property type="entry name" value="SLL0384 PROTEIN"/>
    <property type="match status" value="1"/>
</dbReference>
<organism evidence="7 8">
    <name type="scientific">Mediterraneibacter gnavus</name>
    <name type="common">Ruminococcus gnavus</name>
    <dbReference type="NCBI Taxonomy" id="33038"/>
    <lineage>
        <taxon>Bacteria</taxon>
        <taxon>Bacillati</taxon>
        <taxon>Bacillota</taxon>
        <taxon>Clostridia</taxon>
        <taxon>Lachnospirales</taxon>
        <taxon>Lachnospiraceae</taxon>
        <taxon>Mediterraneibacter</taxon>
    </lineage>
</organism>
<dbReference type="PANTHER" id="PTHR34857">
    <property type="entry name" value="SLL0384 PROTEIN"/>
    <property type="match status" value="1"/>
</dbReference>
<feature type="transmembrane region" description="Helical" evidence="6">
    <location>
        <begin position="29"/>
        <end position="57"/>
    </location>
</feature>
<dbReference type="CDD" id="cd16914">
    <property type="entry name" value="EcfT"/>
    <property type="match status" value="1"/>
</dbReference>
<sequence>MKDISIGQYFPGKSLVHNLDARTKVIVGLLYLLLLFTTSSIYSLFISLVYVLIAVALSKIPLNAMMRSIKSTMLILIVLSVLFNMILTDGEIILRIGLIKVTDKGIEAAVSISVRMVCMIFSTFILTYTTSIMEISYAVESILSPLKKFKIPVGDFTMIITIALRFIPVLSEEIDKIIDAQKARGACLDSGKLVVRVRNRIPIIIPLFMAAFQRADELTLAMECRGYGNRIIKTRLHKLQWKQSDSIILATSIIAILAAIIVDINLPSLF</sequence>
<feature type="transmembrane region" description="Helical" evidence="6">
    <location>
        <begin position="108"/>
        <end position="129"/>
    </location>
</feature>
<dbReference type="RefSeq" id="WP_182440465.1">
    <property type="nucleotide sequence ID" value="NZ_JAQMLA010000136.1"/>
</dbReference>
<evidence type="ECO:0000256" key="4">
    <source>
        <dbReference type="ARBA" id="ARBA00022989"/>
    </source>
</evidence>
<proteinExistence type="predicted"/>
<comment type="caution">
    <text evidence="7">The sequence shown here is derived from an EMBL/GenBank/DDBJ whole genome shotgun (WGS) entry which is preliminary data.</text>
</comment>
<dbReference type="GO" id="GO:0005886">
    <property type="term" value="C:plasma membrane"/>
    <property type="evidence" value="ECO:0007669"/>
    <property type="project" value="UniProtKB-ARBA"/>
</dbReference>
<dbReference type="EMBL" id="JAQMLA010000136">
    <property type="protein sequence ID" value="MDB8688811.1"/>
    <property type="molecule type" value="Genomic_DNA"/>
</dbReference>
<gene>
    <name evidence="7" type="ORF">PNW85_19640</name>
</gene>
<dbReference type="AlphaFoldDB" id="A0AAW6DGA5"/>
<keyword evidence="2" id="KW-1003">Cell membrane</keyword>
<accession>A0AAW6DGA5</accession>
<evidence type="ECO:0000256" key="3">
    <source>
        <dbReference type="ARBA" id="ARBA00022692"/>
    </source>
</evidence>
<name>A0AAW6DGA5_MEDGN</name>
<dbReference type="Pfam" id="PF02361">
    <property type="entry name" value="CbiQ"/>
    <property type="match status" value="1"/>
</dbReference>
<comment type="subcellular location">
    <subcellularLocation>
        <location evidence="1">Membrane</location>
        <topology evidence="1">Multi-pass membrane protein</topology>
    </subcellularLocation>
</comment>
<evidence type="ECO:0000256" key="6">
    <source>
        <dbReference type="SAM" id="Phobius"/>
    </source>
</evidence>
<keyword evidence="5 6" id="KW-0472">Membrane</keyword>
<keyword evidence="3 6" id="KW-0812">Transmembrane</keyword>
<evidence type="ECO:0000313" key="7">
    <source>
        <dbReference type="EMBL" id="MDB8688811.1"/>
    </source>
</evidence>
<reference evidence="7" key="1">
    <citation type="submission" date="2023-01" db="EMBL/GenBank/DDBJ databases">
        <title>Human gut microbiome strain richness.</title>
        <authorList>
            <person name="Chen-Liaw A."/>
        </authorList>
    </citation>
    <scope>NUCLEOTIDE SEQUENCE</scope>
    <source>
        <strain evidence="7">RTP21484st1_H11_RTP21484_190118</strain>
    </source>
</reference>
<evidence type="ECO:0000256" key="1">
    <source>
        <dbReference type="ARBA" id="ARBA00004141"/>
    </source>
</evidence>
<protein>
    <submittedName>
        <fullName evidence="7">Energy-coupling factor transporter transmembrane component T</fullName>
    </submittedName>
</protein>
<dbReference type="InterPro" id="IPR003339">
    <property type="entry name" value="ABC/ECF_trnsptr_transmembrane"/>
</dbReference>
<evidence type="ECO:0000256" key="2">
    <source>
        <dbReference type="ARBA" id="ARBA00022475"/>
    </source>
</evidence>
<feature type="transmembrane region" description="Helical" evidence="6">
    <location>
        <begin position="247"/>
        <end position="266"/>
    </location>
</feature>
<evidence type="ECO:0000256" key="5">
    <source>
        <dbReference type="ARBA" id="ARBA00023136"/>
    </source>
</evidence>
<evidence type="ECO:0000313" key="8">
    <source>
        <dbReference type="Proteomes" id="UP001212160"/>
    </source>
</evidence>
<feature type="transmembrane region" description="Helical" evidence="6">
    <location>
        <begin position="69"/>
        <end position="87"/>
    </location>
</feature>